<name>A0A8T2QE75_CERRI</name>
<dbReference type="EMBL" id="CM035440">
    <property type="protein sequence ID" value="KAH7282006.1"/>
    <property type="molecule type" value="Genomic_DNA"/>
</dbReference>
<evidence type="ECO:0000256" key="1">
    <source>
        <dbReference type="SAM" id="MobiDB-lite"/>
    </source>
</evidence>
<dbReference type="EMBL" id="CM035440">
    <property type="protein sequence ID" value="KAH7282008.1"/>
    <property type="molecule type" value="Genomic_DNA"/>
</dbReference>
<feature type="region of interest" description="Disordered" evidence="1">
    <location>
        <begin position="1"/>
        <end position="30"/>
    </location>
</feature>
<organism evidence="3 4">
    <name type="scientific">Ceratopteris richardii</name>
    <name type="common">Triangle waterfern</name>
    <dbReference type="NCBI Taxonomy" id="49495"/>
    <lineage>
        <taxon>Eukaryota</taxon>
        <taxon>Viridiplantae</taxon>
        <taxon>Streptophyta</taxon>
        <taxon>Embryophyta</taxon>
        <taxon>Tracheophyta</taxon>
        <taxon>Polypodiopsida</taxon>
        <taxon>Polypodiidae</taxon>
        <taxon>Polypodiales</taxon>
        <taxon>Pteridineae</taxon>
        <taxon>Pteridaceae</taxon>
        <taxon>Parkerioideae</taxon>
        <taxon>Ceratopteris</taxon>
    </lineage>
</organism>
<dbReference type="OMA" id="CQLSNNF"/>
<dbReference type="OrthoDB" id="2121326at2759"/>
<feature type="domain" description="Thioredoxin" evidence="2">
    <location>
        <begin position="53"/>
        <end position="144"/>
    </location>
</feature>
<reference evidence="3" key="1">
    <citation type="submission" date="2021-08" db="EMBL/GenBank/DDBJ databases">
        <title>WGS assembly of Ceratopteris richardii.</title>
        <authorList>
            <person name="Marchant D.B."/>
            <person name="Chen G."/>
            <person name="Jenkins J."/>
            <person name="Shu S."/>
            <person name="Leebens-Mack J."/>
            <person name="Grimwood J."/>
            <person name="Schmutz J."/>
            <person name="Soltis P."/>
            <person name="Soltis D."/>
            <person name="Chen Z.-H."/>
        </authorList>
    </citation>
    <scope>NUCLEOTIDE SEQUENCE</scope>
    <source>
        <strain evidence="3">Whitten #5841</strain>
        <tissue evidence="3">Leaf</tissue>
    </source>
</reference>
<protein>
    <recommendedName>
        <fullName evidence="2">Thioredoxin domain-containing protein</fullName>
    </recommendedName>
</protein>
<comment type="caution">
    <text evidence="3">The sequence shown here is derived from an EMBL/GenBank/DDBJ whole genome shotgun (WGS) entry which is preliminary data.</text>
</comment>
<dbReference type="AlphaFoldDB" id="A0A8T2QE75"/>
<gene>
    <name evidence="3" type="ORF">KP509_35G007900</name>
</gene>
<keyword evidence="4" id="KW-1185">Reference proteome</keyword>
<dbReference type="Proteomes" id="UP000825935">
    <property type="component" value="Chromosome 35"/>
</dbReference>
<dbReference type="PANTHER" id="PTHR47571:SF1">
    <property type="entry name" value="THIOREDOXIN-LIKE 3-3"/>
    <property type="match status" value="1"/>
</dbReference>
<dbReference type="Pfam" id="PF00085">
    <property type="entry name" value="Thioredoxin"/>
    <property type="match status" value="1"/>
</dbReference>
<dbReference type="PANTHER" id="PTHR47571">
    <property type="entry name" value="THIOREDOXIN-LIKE 3-3"/>
    <property type="match status" value="1"/>
</dbReference>
<dbReference type="CDD" id="cd02947">
    <property type="entry name" value="TRX_family"/>
    <property type="match status" value="1"/>
</dbReference>
<dbReference type="SUPFAM" id="SSF52833">
    <property type="entry name" value="Thioredoxin-like"/>
    <property type="match status" value="1"/>
</dbReference>
<dbReference type="InterPro" id="IPR036249">
    <property type="entry name" value="Thioredoxin-like_sf"/>
</dbReference>
<accession>A0A8T2QE75</accession>
<evidence type="ECO:0000259" key="2">
    <source>
        <dbReference type="Pfam" id="PF00085"/>
    </source>
</evidence>
<sequence>MLSFPTEETKNEQKQQNVSWTNNRMSTEGEGRGLEGVGIPLPVNFHGNLKSAQNDQQFKELLQQAKESKQTAVVSYGAKWCNACRQMLPTFCNLSNDYPDSLFIYTDIDECPDETLDVRYTPTFRFFRGGEKVDEFYGAGPQRLRDRVWLQS</sequence>
<proteinExistence type="predicted"/>
<feature type="compositionally biased region" description="Polar residues" evidence="1">
    <location>
        <begin position="14"/>
        <end position="26"/>
    </location>
</feature>
<dbReference type="InterPro" id="IPR044193">
    <property type="entry name" value="TRL33"/>
</dbReference>
<dbReference type="Gene3D" id="3.40.30.10">
    <property type="entry name" value="Glutaredoxin"/>
    <property type="match status" value="1"/>
</dbReference>
<dbReference type="InterPro" id="IPR013766">
    <property type="entry name" value="Thioredoxin_domain"/>
</dbReference>
<evidence type="ECO:0000313" key="4">
    <source>
        <dbReference type="Proteomes" id="UP000825935"/>
    </source>
</evidence>
<evidence type="ECO:0000313" key="3">
    <source>
        <dbReference type="EMBL" id="KAH7282006.1"/>
    </source>
</evidence>